<feature type="domain" description="HTH araC/xylS-type" evidence="4">
    <location>
        <begin position="162"/>
        <end position="260"/>
    </location>
</feature>
<proteinExistence type="predicted"/>
<dbReference type="InterPro" id="IPR009057">
    <property type="entry name" value="Homeodomain-like_sf"/>
</dbReference>
<dbReference type="PROSITE" id="PS01124">
    <property type="entry name" value="HTH_ARAC_FAMILY_2"/>
    <property type="match status" value="1"/>
</dbReference>
<sequence length="268" mass="28607">MSGSCRLEATGYPSAQINAGDFLLMSAPPSWVLSKGETGEMFEFPALRHPTNLRMVSFGSGPGSTRIIGGHFCFDTVNANLLNGLLSPVVHIGNANGSASALRGIIELVDREASFARPGQTFVVNRLIEIMLVEAFRSRSAVDAAEPEKPGMLAGLADEQLAHALREIHADIARHWTVAAMAMTAGMSRSAFAERFTRVVGTPPGDYVLNWRMALAKDALRFTSRPLIEIASATGYGSASAFSTAFSRAVGCSPARYANRKKSRGDNG</sequence>
<dbReference type="GO" id="GO:0003700">
    <property type="term" value="F:DNA-binding transcription factor activity"/>
    <property type="evidence" value="ECO:0007669"/>
    <property type="project" value="InterPro"/>
</dbReference>
<dbReference type="Pfam" id="PF12852">
    <property type="entry name" value="Cupin_6"/>
    <property type="match status" value="1"/>
</dbReference>
<dbReference type="Pfam" id="PF12833">
    <property type="entry name" value="HTH_18"/>
    <property type="match status" value="1"/>
</dbReference>
<dbReference type="AlphaFoldDB" id="A0A6J5H2M4"/>
<name>A0A6J5H2M4_9BURK</name>
<dbReference type="Proteomes" id="UP000494252">
    <property type="component" value="Unassembled WGS sequence"/>
</dbReference>
<dbReference type="InterPro" id="IPR050204">
    <property type="entry name" value="AraC_XylS_family_regulators"/>
</dbReference>
<dbReference type="PANTHER" id="PTHR46796">
    <property type="entry name" value="HTH-TYPE TRANSCRIPTIONAL ACTIVATOR RHAS-RELATED"/>
    <property type="match status" value="1"/>
</dbReference>
<evidence type="ECO:0000256" key="2">
    <source>
        <dbReference type="ARBA" id="ARBA00023125"/>
    </source>
</evidence>
<dbReference type="SUPFAM" id="SSF46689">
    <property type="entry name" value="Homeodomain-like"/>
    <property type="match status" value="2"/>
</dbReference>
<keyword evidence="3" id="KW-0804">Transcription</keyword>
<dbReference type="InterPro" id="IPR032783">
    <property type="entry name" value="AraC_lig"/>
</dbReference>
<organism evidence="5 6">
    <name type="scientific">Paraburkholderia fynbosensis</name>
    <dbReference type="NCBI Taxonomy" id="1200993"/>
    <lineage>
        <taxon>Bacteria</taxon>
        <taxon>Pseudomonadati</taxon>
        <taxon>Pseudomonadota</taxon>
        <taxon>Betaproteobacteria</taxon>
        <taxon>Burkholderiales</taxon>
        <taxon>Burkholderiaceae</taxon>
        <taxon>Paraburkholderia</taxon>
    </lineage>
</organism>
<evidence type="ECO:0000256" key="1">
    <source>
        <dbReference type="ARBA" id="ARBA00023015"/>
    </source>
</evidence>
<reference evidence="5 6" key="1">
    <citation type="submission" date="2020-04" db="EMBL/GenBank/DDBJ databases">
        <authorList>
            <person name="De Canck E."/>
        </authorList>
    </citation>
    <scope>NUCLEOTIDE SEQUENCE [LARGE SCALE GENOMIC DNA]</scope>
    <source>
        <strain evidence="5 6">LMG 27177</strain>
    </source>
</reference>
<dbReference type="GO" id="GO:0043565">
    <property type="term" value="F:sequence-specific DNA binding"/>
    <property type="evidence" value="ECO:0007669"/>
    <property type="project" value="InterPro"/>
</dbReference>
<protein>
    <submittedName>
        <fullName evidence="5">IS5 family transposase IS4811</fullName>
    </submittedName>
</protein>
<dbReference type="PROSITE" id="PS00041">
    <property type="entry name" value="HTH_ARAC_FAMILY_1"/>
    <property type="match status" value="1"/>
</dbReference>
<keyword evidence="2" id="KW-0238">DNA-binding</keyword>
<evidence type="ECO:0000259" key="4">
    <source>
        <dbReference type="PROSITE" id="PS01124"/>
    </source>
</evidence>
<dbReference type="PANTHER" id="PTHR46796:SF13">
    <property type="entry name" value="HTH-TYPE TRANSCRIPTIONAL ACTIVATOR RHAS"/>
    <property type="match status" value="1"/>
</dbReference>
<gene>
    <name evidence="5" type="ORF">LMG27177_07642</name>
</gene>
<dbReference type="InterPro" id="IPR018062">
    <property type="entry name" value="HTH_AraC-typ_CS"/>
</dbReference>
<dbReference type="SMART" id="SM00342">
    <property type="entry name" value="HTH_ARAC"/>
    <property type="match status" value="1"/>
</dbReference>
<accession>A0A6J5H2M4</accession>
<dbReference type="Gene3D" id="1.10.10.60">
    <property type="entry name" value="Homeodomain-like"/>
    <property type="match status" value="2"/>
</dbReference>
<keyword evidence="1" id="KW-0805">Transcription regulation</keyword>
<evidence type="ECO:0000256" key="3">
    <source>
        <dbReference type="ARBA" id="ARBA00023163"/>
    </source>
</evidence>
<evidence type="ECO:0000313" key="5">
    <source>
        <dbReference type="EMBL" id="CAB3810959.1"/>
    </source>
</evidence>
<dbReference type="InterPro" id="IPR018060">
    <property type="entry name" value="HTH_AraC"/>
</dbReference>
<dbReference type="EMBL" id="CADIKI010000064">
    <property type="protein sequence ID" value="CAB3810959.1"/>
    <property type="molecule type" value="Genomic_DNA"/>
</dbReference>
<evidence type="ECO:0000313" key="6">
    <source>
        <dbReference type="Proteomes" id="UP000494252"/>
    </source>
</evidence>
<keyword evidence="6" id="KW-1185">Reference proteome</keyword>